<dbReference type="AlphaFoldDB" id="A0AAD7LSW0"/>
<reference evidence="1" key="1">
    <citation type="journal article" date="2023" name="Science">
        <title>Elucidation of the pathway for biosynthesis of saponin adjuvants from the soapbark tree.</title>
        <authorList>
            <person name="Reed J."/>
            <person name="Orme A."/>
            <person name="El-Demerdash A."/>
            <person name="Owen C."/>
            <person name="Martin L.B.B."/>
            <person name="Misra R.C."/>
            <person name="Kikuchi S."/>
            <person name="Rejzek M."/>
            <person name="Martin A.C."/>
            <person name="Harkess A."/>
            <person name="Leebens-Mack J."/>
            <person name="Louveau T."/>
            <person name="Stephenson M.J."/>
            <person name="Osbourn A."/>
        </authorList>
    </citation>
    <scope>NUCLEOTIDE SEQUENCE</scope>
    <source>
        <strain evidence="1">S10</strain>
    </source>
</reference>
<keyword evidence="2" id="KW-1185">Reference proteome</keyword>
<protein>
    <submittedName>
        <fullName evidence="1">Magnesium transporter 2 isoform 2</fullName>
    </submittedName>
</protein>
<dbReference type="KEGG" id="qsa:O6P43_013642"/>
<name>A0AAD7LSW0_QUISA</name>
<evidence type="ECO:0000313" key="2">
    <source>
        <dbReference type="Proteomes" id="UP001163823"/>
    </source>
</evidence>
<proteinExistence type="predicted"/>
<dbReference type="EMBL" id="JARAOO010000006">
    <property type="protein sequence ID" value="KAJ7963725.1"/>
    <property type="molecule type" value="Genomic_DNA"/>
</dbReference>
<dbReference type="Proteomes" id="UP001163823">
    <property type="component" value="Chromosome 6"/>
</dbReference>
<evidence type="ECO:0000313" key="1">
    <source>
        <dbReference type="EMBL" id="KAJ7963725.1"/>
    </source>
</evidence>
<accession>A0AAD7LSW0</accession>
<dbReference type="AntiFam" id="ANF00038">
    <property type="entry name" value="Overlaps SRP RNA, same strand"/>
</dbReference>
<comment type="caution">
    <text evidence="1">The sequence shown here is derived from an EMBL/GenBank/DDBJ whole genome shotgun (WGS) entry which is preliminary data.</text>
</comment>
<gene>
    <name evidence="1" type="ORF">O6P43_013642</name>
</gene>
<organism evidence="1 2">
    <name type="scientific">Quillaja saponaria</name>
    <name type="common">Soap bark tree</name>
    <dbReference type="NCBI Taxonomy" id="32244"/>
    <lineage>
        <taxon>Eukaryota</taxon>
        <taxon>Viridiplantae</taxon>
        <taxon>Streptophyta</taxon>
        <taxon>Embryophyta</taxon>
        <taxon>Tracheophyta</taxon>
        <taxon>Spermatophyta</taxon>
        <taxon>Magnoliopsida</taxon>
        <taxon>eudicotyledons</taxon>
        <taxon>Gunneridae</taxon>
        <taxon>Pentapetalae</taxon>
        <taxon>rosids</taxon>
        <taxon>fabids</taxon>
        <taxon>Fabales</taxon>
        <taxon>Quillajaceae</taxon>
        <taxon>Quillaja</taxon>
    </lineage>
</organism>
<sequence length="131" mass="15199">MWWDAGSAHLGRVCCGSNLARPFQAQSGLTLPERRLWVTWLLKWRAKREAGFTEQRKPPSPSSGRITSWCHSDLKVAWLIEPIKPSHFFLFTFLLSFQSEILDKTEIGAYVTKYIFVSFPCYHTIHPLTRD</sequence>